<comment type="caution">
    <text evidence="1">The sequence shown here is derived from an EMBL/GenBank/DDBJ whole genome shotgun (WGS) entry which is preliminary data.</text>
</comment>
<organism evidence="1 2">
    <name type="scientific">Hohenbuehelia grisea</name>
    <dbReference type="NCBI Taxonomy" id="104357"/>
    <lineage>
        <taxon>Eukaryota</taxon>
        <taxon>Fungi</taxon>
        <taxon>Dikarya</taxon>
        <taxon>Basidiomycota</taxon>
        <taxon>Agaricomycotina</taxon>
        <taxon>Agaricomycetes</taxon>
        <taxon>Agaricomycetidae</taxon>
        <taxon>Agaricales</taxon>
        <taxon>Pleurotineae</taxon>
        <taxon>Pleurotaceae</taxon>
        <taxon>Hohenbuehelia</taxon>
    </lineage>
</organism>
<evidence type="ECO:0000313" key="1">
    <source>
        <dbReference type="EMBL" id="KAL0960064.1"/>
    </source>
</evidence>
<sequence length="523" mass="58695">MRWPSPLDRRELSLILFAITVFTLSYNLENSVGLLGLDPIAKQGAVFSKLGFGGKSIIAEDGRRPPEWIDSMERKILGSWGWKKGRVAGDGLERSKAKDGDQYSAMWMSHDDIAPLTNKQLDSSPAHTALDSWGSNIPTTRLIKHAAGYTILDNVFLHNGSVYLVTNFPERFPSLDSIVASENKWRVVSVEDALKTVGRYGSRIRGVSWISTDPKPDNSTLISLWRTYSTVDRAIDSQGRTTLPAPQRLIFPSIPRYSDPDPPPELYLVPRVRSAAGFHPFLAKAAFPTMGVLHKADWEDYHKMESPFVFERLVVADRAAASKSASLGQPVFTPPLELEASPYWWEPIRRTVSAWFEDLQPPPKRFGRERMEITYLHSQTEPAVARIRKSDHEALVAELKGMAHDLGHEVNIVSALEDETPWMDRMRAITRSTVLLGAHGTHLLDGAFLKRTPKTTLMELFPADSFTRERQVIARSLSMNYTAWWQDRQFSGDDLPPVSQPGDGEVAVDAKAVVRAIREILTR</sequence>
<proteinExistence type="predicted"/>
<reference evidence="2" key="1">
    <citation type="submission" date="2024-06" db="EMBL/GenBank/DDBJ databases">
        <title>Multi-omics analyses provide insights into the biosynthesis of the anticancer antibiotic pleurotin in Hohenbuehelia grisea.</title>
        <authorList>
            <person name="Weaver J.A."/>
            <person name="Alberti F."/>
        </authorList>
    </citation>
    <scope>NUCLEOTIDE SEQUENCE [LARGE SCALE GENOMIC DNA]</scope>
    <source>
        <strain evidence="2">T-177</strain>
    </source>
</reference>
<protein>
    <submittedName>
        <fullName evidence="1">Uncharacterized protein</fullName>
    </submittedName>
</protein>
<accession>A0ABR3JVY8</accession>
<dbReference type="Proteomes" id="UP001556367">
    <property type="component" value="Unassembled WGS sequence"/>
</dbReference>
<dbReference type="EMBL" id="JASNQZ010000002">
    <property type="protein sequence ID" value="KAL0960064.1"/>
    <property type="molecule type" value="Genomic_DNA"/>
</dbReference>
<name>A0ABR3JVY8_9AGAR</name>
<evidence type="ECO:0000313" key="2">
    <source>
        <dbReference type="Proteomes" id="UP001556367"/>
    </source>
</evidence>
<gene>
    <name evidence="1" type="ORF">HGRIS_011712</name>
</gene>
<keyword evidence="2" id="KW-1185">Reference proteome</keyword>